<sequence length="308" mass="34783">MKINPLPPLNSLVAFEASARHSSFTIAAKELNVTQGAISRQIRQLEEYLGKAIFIRASRSIHLTPTGLQYYQAISRSLVDIADITGQVKKWQGDKKITVATTNAMASLWLLPKVAEFQNLHDDIDLRILASDNEIDLNRLECDLALFYCRTQPANMNITTLFCEEVFPVCSPSYLEKIGSPTKPEDIFTKTILHLDETQMGWVNWEEWFAGVGLEQLEPRNRININNYPMLLQASINGQGIALAWGSLVDEYLQSGVLIRPTEHVLTTGSKFSMIEPNNRGRMPTSVKHFREWLLQQIPDEVGERGLV</sequence>
<dbReference type="GO" id="GO:0043565">
    <property type="term" value="F:sequence-specific DNA binding"/>
    <property type="evidence" value="ECO:0007669"/>
    <property type="project" value="TreeGrafter"/>
</dbReference>
<dbReference type="InterPro" id="IPR036390">
    <property type="entry name" value="WH_DNA-bd_sf"/>
</dbReference>
<dbReference type="GO" id="GO:0006351">
    <property type="term" value="P:DNA-templated transcription"/>
    <property type="evidence" value="ECO:0007669"/>
    <property type="project" value="TreeGrafter"/>
</dbReference>
<reference evidence="6" key="1">
    <citation type="journal article" date="2015" name="Nature">
        <title>Complex archaea that bridge the gap between prokaryotes and eukaryotes.</title>
        <authorList>
            <person name="Spang A."/>
            <person name="Saw J.H."/>
            <person name="Jorgensen S.L."/>
            <person name="Zaremba-Niedzwiedzka K."/>
            <person name="Martijn J."/>
            <person name="Lind A.E."/>
            <person name="van Eijk R."/>
            <person name="Schleper C."/>
            <person name="Guy L."/>
            <person name="Ettema T.J."/>
        </authorList>
    </citation>
    <scope>NUCLEOTIDE SEQUENCE</scope>
</reference>
<organism evidence="6">
    <name type="scientific">marine sediment metagenome</name>
    <dbReference type="NCBI Taxonomy" id="412755"/>
    <lineage>
        <taxon>unclassified sequences</taxon>
        <taxon>metagenomes</taxon>
        <taxon>ecological metagenomes</taxon>
    </lineage>
</organism>
<comment type="similarity">
    <text evidence="1">Belongs to the LysR transcriptional regulatory family.</text>
</comment>
<dbReference type="FunFam" id="1.10.10.10:FF:000038">
    <property type="entry name" value="Glycine cleavage system transcriptional activator"/>
    <property type="match status" value="1"/>
</dbReference>
<evidence type="ECO:0000313" key="6">
    <source>
        <dbReference type="EMBL" id="KKN59159.1"/>
    </source>
</evidence>
<dbReference type="Pfam" id="PF03466">
    <property type="entry name" value="LysR_substrate"/>
    <property type="match status" value="1"/>
</dbReference>
<dbReference type="Gene3D" id="1.10.10.10">
    <property type="entry name" value="Winged helix-like DNA-binding domain superfamily/Winged helix DNA-binding domain"/>
    <property type="match status" value="1"/>
</dbReference>
<dbReference type="SUPFAM" id="SSF53850">
    <property type="entry name" value="Periplasmic binding protein-like II"/>
    <property type="match status" value="1"/>
</dbReference>
<protein>
    <recommendedName>
        <fullName evidence="5">HTH lysR-type domain-containing protein</fullName>
    </recommendedName>
</protein>
<evidence type="ECO:0000256" key="3">
    <source>
        <dbReference type="ARBA" id="ARBA00023125"/>
    </source>
</evidence>
<dbReference type="InterPro" id="IPR000847">
    <property type="entry name" value="LysR_HTH_N"/>
</dbReference>
<gene>
    <name evidence="6" type="ORF">LCGC14_0544840</name>
</gene>
<dbReference type="Gene3D" id="3.40.190.10">
    <property type="entry name" value="Periplasmic binding protein-like II"/>
    <property type="match status" value="2"/>
</dbReference>
<dbReference type="EMBL" id="LAZR01000736">
    <property type="protein sequence ID" value="KKN59159.1"/>
    <property type="molecule type" value="Genomic_DNA"/>
</dbReference>
<dbReference type="PRINTS" id="PR00039">
    <property type="entry name" value="HTHLYSR"/>
</dbReference>
<keyword evidence="3" id="KW-0238">DNA-binding</keyword>
<evidence type="ECO:0000256" key="2">
    <source>
        <dbReference type="ARBA" id="ARBA00023015"/>
    </source>
</evidence>
<evidence type="ECO:0000256" key="1">
    <source>
        <dbReference type="ARBA" id="ARBA00009437"/>
    </source>
</evidence>
<keyword evidence="2" id="KW-0805">Transcription regulation</keyword>
<comment type="caution">
    <text evidence="6">The sequence shown here is derived from an EMBL/GenBank/DDBJ whole genome shotgun (WGS) entry which is preliminary data.</text>
</comment>
<dbReference type="PANTHER" id="PTHR30537:SF74">
    <property type="entry name" value="HTH-TYPE TRANSCRIPTIONAL REGULATOR TRPI"/>
    <property type="match status" value="1"/>
</dbReference>
<dbReference type="SUPFAM" id="SSF46785">
    <property type="entry name" value="Winged helix' DNA-binding domain"/>
    <property type="match status" value="1"/>
</dbReference>
<evidence type="ECO:0000259" key="5">
    <source>
        <dbReference type="PROSITE" id="PS50931"/>
    </source>
</evidence>
<dbReference type="GO" id="GO:0003700">
    <property type="term" value="F:DNA-binding transcription factor activity"/>
    <property type="evidence" value="ECO:0007669"/>
    <property type="project" value="InterPro"/>
</dbReference>
<feature type="domain" description="HTH lysR-type" evidence="5">
    <location>
        <begin position="7"/>
        <end position="64"/>
    </location>
</feature>
<dbReference type="CDD" id="cd08432">
    <property type="entry name" value="PBP2_GcdR_TrpI_HvrB_AmpR_like"/>
    <property type="match status" value="1"/>
</dbReference>
<dbReference type="InterPro" id="IPR005119">
    <property type="entry name" value="LysR_subst-bd"/>
</dbReference>
<name>A0A0F9RWF8_9ZZZZ</name>
<dbReference type="AlphaFoldDB" id="A0A0F9RWF8"/>
<dbReference type="PROSITE" id="PS50931">
    <property type="entry name" value="HTH_LYSR"/>
    <property type="match status" value="1"/>
</dbReference>
<dbReference type="InterPro" id="IPR058163">
    <property type="entry name" value="LysR-type_TF_proteobact-type"/>
</dbReference>
<dbReference type="Pfam" id="PF00126">
    <property type="entry name" value="HTH_1"/>
    <property type="match status" value="1"/>
</dbReference>
<proteinExistence type="inferred from homology"/>
<accession>A0A0F9RWF8</accession>
<keyword evidence="4" id="KW-0804">Transcription</keyword>
<dbReference type="PANTHER" id="PTHR30537">
    <property type="entry name" value="HTH-TYPE TRANSCRIPTIONAL REGULATOR"/>
    <property type="match status" value="1"/>
</dbReference>
<evidence type="ECO:0000256" key="4">
    <source>
        <dbReference type="ARBA" id="ARBA00023163"/>
    </source>
</evidence>
<dbReference type="InterPro" id="IPR036388">
    <property type="entry name" value="WH-like_DNA-bd_sf"/>
</dbReference>